<dbReference type="RefSeq" id="WP_253575521.1">
    <property type="nucleotide sequence ID" value="NZ_JAMFTQ010000001.1"/>
</dbReference>
<sequence>MHAELTDRDTLVLEACLGLLGNAGIALAQDVEPDDVEDAVADVLETFRAYPLTTVAGLDDPEGAPLLAGAVISGADVAEVPGDIESIIATVERFAGAAGAEANDVAVVPDPETGGATGSVRIRFGTWDIADIDYSFEDGADPRDFELDVVAAALPLDAAAATFPTPDGRDVTLFIPAGADRDAVDDLFAVIEDEFSA</sequence>
<accession>A0ABT1G250</accession>
<organism evidence="1 2">
    <name type="scientific">Corynebacterium stercoris</name>
    <dbReference type="NCBI Taxonomy" id="2943490"/>
    <lineage>
        <taxon>Bacteria</taxon>
        <taxon>Bacillati</taxon>
        <taxon>Actinomycetota</taxon>
        <taxon>Actinomycetes</taxon>
        <taxon>Mycobacteriales</taxon>
        <taxon>Corynebacteriaceae</taxon>
        <taxon>Corynebacterium</taxon>
    </lineage>
</organism>
<proteinExistence type="predicted"/>
<protein>
    <submittedName>
        <fullName evidence="1">Uncharacterized protein</fullName>
    </submittedName>
</protein>
<keyword evidence="2" id="KW-1185">Reference proteome</keyword>
<evidence type="ECO:0000313" key="1">
    <source>
        <dbReference type="EMBL" id="MCP1386792.1"/>
    </source>
</evidence>
<reference evidence="1" key="1">
    <citation type="submission" date="2022-05" db="EMBL/GenBank/DDBJ databases">
        <title>Corynebacterium sp. TA-R-1 sp. nov., isolated from human feces.</title>
        <authorList>
            <person name="Shamsuzzaman M."/>
            <person name="Dahal R.H."/>
        </authorList>
    </citation>
    <scope>NUCLEOTIDE SEQUENCE</scope>
    <source>
        <strain evidence="1">TA-R-1</strain>
    </source>
</reference>
<comment type="caution">
    <text evidence="1">The sequence shown here is derived from an EMBL/GenBank/DDBJ whole genome shotgun (WGS) entry which is preliminary data.</text>
</comment>
<dbReference type="Proteomes" id="UP001204000">
    <property type="component" value="Unassembled WGS sequence"/>
</dbReference>
<gene>
    <name evidence="1" type="ORF">M5J20_01060</name>
</gene>
<dbReference type="EMBL" id="JAMFTQ010000001">
    <property type="protein sequence ID" value="MCP1386792.1"/>
    <property type="molecule type" value="Genomic_DNA"/>
</dbReference>
<name>A0ABT1G250_9CORY</name>
<evidence type="ECO:0000313" key="2">
    <source>
        <dbReference type="Proteomes" id="UP001204000"/>
    </source>
</evidence>